<dbReference type="PROSITE" id="PS51257">
    <property type="entry name" value="PROKAR_LIPOPROTEIN"/>
    <property type="match status" value="1"/>
</dbReference>
<evidence type="ECO:0000313" key="2">
    <source>
        <dbReference type="EMBL" id="KAK0410003.1"/>
    </source>
</evidence>
<name>A0AA39HQ64_9BILA</name>
<dbReference type="Proteomes" id="UP001175271">
    <property type="component" value="Unassembled WGS sequence"/>
</dbReference>
<protein>
    <recommendedName>
        <fullName evidence="4">UPAR/Ly6 domain-containing protein</fullName>
    </recommendedName>
</protein>
<gene>
    <name evidence="2" type="ORF">QR680_004891</name>
</gene>
<reference evidence="2" key="1">
    <citation type="submission" date="2023-06" db="EMBL/GenBank/DDBJ databases">
        <title>Genomic analysis of the entomopathogenic nematode Steinernema hermaphroditum.</title>
        <authorList>
            <person name="Schwarz E.M."/>
            <person name="Heppert J.K."/>
            <person name="Baniya A."/>
            <person name="Schwartz H.T."/>
            <person name="Tan C.-H."/>
            <person name="Antoshechkin I."/>
            <person name="Sternberg P.W."/>
            <person name="Goodrich-Blair H."/>
            <person name="Dillman A.R."/>
        </authorList>
    </citation>
    <scope>NUCLEOTIDE SEQUENCE</scope>
    <source>
        <strain evidence="2">PS9179</strain>
        <tissue evidence="2">Whole animal</tissue>
    </source>
</reference>
<evidence type="ECO:0000313" key="3">
    <source>
        <dbReference type="Proteomes" id="UP001175271"/>
    </source>
</evidence>
<keyword evidence="3" id="KW-1185">Reference proteome</keyword>
<accession>A0AA39HQ64</accession>
<dbReference type="AlphaFoldDB" id="A0AA39HQ64"/>
<keyword evidence="1" id="KW-0732">Signal</keyword>
<feature type="chain" id="PRO_5041341736" description="UPAR/Ly6 domain-containing protein" evidence="1">
    <location>
        <begin position="20"/>
        <end position="125"/>
    </location>
</feature>
<organism evidence="2 3">
    <name type="scientific">Steinernema hermaphroditum</name>
    <dbReference type="NCBI Taxonomy" id="289476"/>
    <lineage>
        <taxon>Eukaryota</taxon>
        <taxon>Metazoa</taxon>
        <taxon>Ecdysozoa</taxon>
        <taxon>Nematoda</taxon>
        <taxon>Chromadorea</taxon>
        <taxon>Rhabditida</taxon>
        <taxon>Tylenchina</taxon>
        <taxon>Panagrolaimomorpha</taxon>
        <taxon>Strongyloidoidea</taxon>
        <taxon>Steinernematidae</taxon>
        <taxon>Steinernema</taxon>
    </lineage>
</organism>
<evidence type="ECO:0008006" key="4">
    <source>
        <dbReference type="Google" id="ProtNLM"/>
    </source>
</evidence>
<evidence type="ECO:0000256" key="1">
    <source>
        <dbReference type="SAM" id="SignalP"/>
    </source>
</evidence>
<comment type="caution">
    <text evidence="2">The sequence shown here is derived from an EMBL/GenBank/DDBJ whole genome shotgun (WGS) entry which is preliminary data.</text>
</comment>
<feature type="signal peptide" evidence="1">
    <location>
        <begin position="1"/>
        <end position="19"/>
    </location>
</feature>
<dbReference type="EMBL" id="JAUCMV010000003">
    <property type="protein sequence ID" value="KAK0410003.1"/>
    <property type="molecule type" value="Genomic_DNA"/>
</dbReference>
<sequence length="125" mass="13325">MRSLLRSTLLTSMVVACESIRCLVGAGVLGNLSNVPVQECALAAWSCANTTHLLSNVTFFSCEINNCSAATYPSTECRVTTVNGDTLKNCCCQGRDVCNSTFRSSSVTAFVISAIVITVFIGKRE</sequence>
<proteinExistence type="predicted"/>